<evidence type="ECO:0000313" key="9">
    <source>
        <dbReference type="EMBL" id="MCF2950369.1"/>
    </source>
</evidence>
<dbReference type="Proteomes" id="UP001521137">
    <property type="component" value="Unassembled WGS sequence"/>
</dbReference>
<dbReference type="Pfam" id="PF22381">
    <property type="entry name" value="Staph_reg_Sar_Rot"/>
    <property type="match status" value="1"/>
</dbReference>
<dbReference type="EMBL" id="JAKGAS010000018">
    <property type="protein sequence ID" value="MCF2950369.1"/>
    <property type="molecule type" value="Genomic_DNA"/>
</dbReference>
<comment type="caution">
    <text evidence="9">The sequence shown here is derived from an EMBL/GenBank/DDBJ whole genome shotgun (WGS) entry which is preliminary data.</text>
</comment>
<feature type="domain" description="HTH marR-type" evidence="8">
    <location>
        <begin position="7"/>
        <end position="138"/>
    </location>
</feature>
<keyword evidence="3" id="KW-0238">DNA-binding</keyword>
<dbReference type="InterPro" id="IPR055166">
    <property type="entry name" value="Transc_reg_Sar_Rot_HTH"/>
</dbReference>
<comment type="subcellular location">
    <subcellularLocation>
        <location evidence="1">Cytoplasm</location>
    </subcellularLocation>
</comment>
<evidence type="ECO:0000256" key="4">
    <source>
        <dbReference type="ARBA" id="ARBA00023163"/>
    </source>
</evidence>
<dbReference type="SUPFAM" id="SSF46785">
    <property type="entry name" value="Winged helix' DNA-binding domain"/>
    <property type="match status" value="1"/>
</dbReference>
<evidence type="ECO:0000256" key="7">
    <source>
        <dbReference type="ARBA" id="ARBA00047207"/>
    </source>
</evidence>
<reference evidence="9 10" key="1">
    <citation type="submission" date="2022-01" db="EMBL/GenBank/DDBJ databases">
        <title>Paraglaciecola sp. G1-23.</title>
        <authorList>
            <person name="Jin M.S."/>
            <person name="Han D.M."/>
            <person name="Kim H.M."/>
            <person name="Jeon C.O."/>
        </authorList>
    </citation>
    <scope>NUCLEOTIDE SEQUENCE [LARGE SCALE GENOMIC DNA]</scope>
    <source>
        <strain evidence="9 10">G1-23</strain>
    </source>
</reference>
<evidence type="ECO:0000256" key="6">
    <source>
        <dbReference type="ARBA" id="ARBA00047188"/>
    </source>
</evidence>
<name>A0ABS9DBR9_9ALTE</name>
<dbReference type="RefSeq" id="WP_235314471.1">
    <property type="nucleotide sequence ID" value="NZ_JAKGAS010000018.1"/>
</dbReference>
<dbReference type="InterPro" id="IPR000835">
    <property type="entry name" value="HTH_MarR-typ"/>
</dbReference>
<evidence type="ECO:0000256" key="1">
    <source>
        <dbReference type="ARBA" id="ARBA00004496"/>
    </source>
</evidence>
<accession>A0ABS9DBR9</accession>
<dbReference type="PANTHER" id="PTHR42756">
    <property type="entry name" value="TRANSCRIPTIONAL REGULATOR, MARR"/>
    <property type="match status" value="1"/>
</dbReference>
<evidence type="ECO:0000259" key="8">
    <source>
        <dbReference type="PROSITE" id="PS50995"/>
    </source>
</evidence>
<dbReference type="PROSITE" id="PS50995">
    <property type="entry name" value="HTH_MARR_2"/>
    <property type="match status" value="1"/>
</dbReference>
<keyword evidence="2" id="KW-0805">Transcription regulation</keyword>
<evidence type="ECO:0000256" key="2">
    <source>
        <dbReference type="ARBA" id="ARBA00023015"/>
    </source>
</evidence>
<evidence type="ECO:0000256" key="5">
    <source>
        <dbReference type="ARBA" id="ARBA00046337"/>
    </source>
</evidence>
<sequence length="141" mass="16361">MQQLKLSNQLCHRYYVASNAITRAYRPFLDKLDITYPQYLVLMALWEKDNVDVKYVKEKTHIDGGALSLILKKLDTKMLLQLRASDKDKRIKFIKLTEAGWQMQKDASSIPEQLMCQVTDITRDEAELLKTLTDKVIANLI</sequence>
<evidence type="ECO:0000313" key="10">
    <source>
        <dbReference type="Proteomes" id="UP001521137"/>
    </source>
</evidence>
<dbReference type="PANTHER" id="PTHR42756:SF1">
    <property type="entry name" value="TRANSCRIPTIONAL REPRESSOR OF EMRAB OPERON"/>
    <property type="match status" value="1"/>
</dbReference>
<proteinExistence type="inferred from homology"/>
<evidence type="ECO:0000256" key="3">
    <source>
        <dbReference type="ARBA" id="ARBA00023125"/>
    </source>
</evidence>
<dbReference type="Gene3D" id="1.10.10.10">
    <property type="entry name" value="Winged helix-like DNA-binding domain superfamily/Winged helix DNA-binding domain"/>
    <property type="match status" value="1"/>
</dbReference>
<dbReference type="InterPro" id="IPR036390">
    <property type="entry name" value="WH_DNA-bd_sf"/>
</dbReference>
<comment type="similarity">
    <text evidence="5">Belongs to the SarZ family.</text>
</comment>
<dbReference type="InterPro" id="IPR036388">
    <property type="entry name" value="WH-like_DNA-bd_sf"/>
</dbReference>
<organism evidence="9 10">
    <name type="scientific">Paraglaciecola algarum</name>
    <dbReference type="NCBI Taxonomy" id="3050085"/>
    <lineage>
        <taxon>Bacteria</taxon>
        <taxon>Pseudomonadati</taxon>
        <taxon>Pseudomonadota</taxon>
        <taxon>Gammaproteobacteria</taxon>
        <taxon>Alteromonadales</taxon>
        <taxon>Alteromonadaceae</taxon>
        <taxon>Paraglaciecola</taxon>
    </lineage>
</organism>
<keyword evidence="10" id="KW-1185">Reference proteome</keyword>
<keyword evidence="4" id="KW-0804">Transcription</keyword>
<gene>
    <name evidence="9" type="ORF">L0668_19830</name>
</gene>
<dbReference type="SMART" id="SM00347">
    <property type="entry name" value="HTH_MARR"/>
    <property type="match status" value="1"/>
</dbReference>
<protein>
    <recommendedName>
        <fullName evidence="6">HTH-type transcriptional regulator SarZ</fullName>
    </recommendedName>
    <alternativeName>
        <fullName evidence="7">Staphylococcal accessory regulator Z</fullName>
    </alternativeName>
</protein>